<evidence type="ECO:0000313" key="10">
    <source>
        <dbReference type="Proteomes" id="UP000198838"/>
    </source>
</evidence>
<dbReference type="PANTHER" id="PTHR32309:SF31">
    <property type="entry name" value="CAPSULAR EXOPOLYSACCHARIDE FAMILY"/>
    <property type="match status" value="1"/>
</dbReference>
<dbReference type="Proteomes" id="UP000198838">
    <property type="component" value="Unassembled WGS sequence"/>
</dbReference>
<feature type="transmembrane region" description="Helical" evidence="7">
    <location>
        <begin position="190"/>
        <end position="216"/>
    </location>
</feature>
<evidence type="ECO:0000259" key="8">
    <source>
        <dbReference type="Pfam" id="PF02706"/>
    </source>
</evidence>
<dbReference type="GO" id="GO:0005886">
    <property type="term" value="C:plasma membrane"/>
    <property type="evidence" value="ECO:0007669"/>
    <property type="project" value="UniProtKB-SubCell"/>
</dbReference>
<dbReference type="OrthoDB" id="2046653at2"/>
<keyword evidence="10" id="KW-1185">Reference proteome</keyword>
<dbReference type="RefSeq" id="WP_092872880.1">
    <property type="nucleotide sequence ID" value="NZ_FOJY01000012.1"/>
</dbReference>
<keyword evidence="6 7" id="KW-0472">Membrane</keyword>
<evidence type="ECO:0000313" key="9">
    <source>
        <dbReference type="EMBL" id="SFB18993.1"/>
    </source>
</evidence>
<proteinExistence type="inferred from homology"/>
<dbReference type="EMBL" id="FOJY01000012">
    <property type="protein sequence ID" value="SFB18993.1"/>
    <property type="molecule type" value="Genomic_DNA"/>
</dbReference>
<organism evidence="9 10">
    <name type="scientific">Acetitomaculum ruminis DSM 5522</name>
    <dbReference type="NCBI Taxonomy" id="1120918"/>
    <lineage>
        <taxon>Bacteria</taxon>
        <taxon>Bacillati</taxon>
        <taxon>Bacillota</taxon>
        <taxon>Clostridia</taxon>
        <taxon>Lachnospirales</taxon>
        <taxon>Lachnospiraceae</taxon>
        <taxon>Acetitomaculum</taxon>
    </lineage>
</organism>
<evidence type="ECO:0000256" key="3">
    <source>
        <dbReference type="ARBA" id="ARBA00022475"/>
    </source>
</evidence>
<feature type="domain" description="Polysaccharide chain length determinant N-terminal" evidence="8">
    <location>
        <begin position="21"/>
        <end position="97"/>
    </location>
</feature>
<reference evidence="9 10" key="1">
    <citation type="submission" date="2016-10" db="EMBL/GenBank/DDBJ databases">
        <authorList>
            <person name="de Groot N.N."/>
        </authorList>
    </citation>
    <scope>NUCLEOTIDE SEQUENCE [LARGE SCALE GENOMIC DNA]</scope>
    <source>
        <strain evidence="9 10">DSM 5522</strain>
    </source>
</reference>
<evidence type="ECO:0000256" key="1">
    <source>
        <dbReference type="ARBA" id="ARBA00004651"/>
    </source>
</evidence>
<keyword evidence="3" id="KW-1003">Cell membrane</keyword>
<comment type="subcellular location">
    <subcellularLocation>
        <location evidence="1">Cell membrane</location>
        <topology evidence="1">Multi-pass membrane protein</topology>
    </subcellularLocation>
</comment>
<keyword evidence="5 7" id="KW-1133">Transmembrane helix</keyword>
<dbReference type="PANTHER" id="PTHR32309">
    <property type="entry name" value="TYROSINE-PROTEIN KINASE"/>
    <property type="match status" value="1"/>
</dbReference>
<keyword evidence="4 7" id="KW-0812">Transmembrane</keyword>
<evidence type="ECO:0000256" key="5">
    <source>
        <dbReference type="ARBA" id="ARBA00022989"/>
    </source>
</evidence>
<accession>A0A1I0Z3Z9</accession>
<dbReference type="AlphaFoldDB" id="A0A1I0Z3Z9"/>
<evidence type="ECO:0000256" key="2">
    <source>
        <dbReference type="ARBA" id="ARBA00006683"/>
    </source>
</evidence>
<feature type="transmembrane region" description="Helical" evidence="7">
    <location>
        <begin position="29"/>
        <end position="48"/>
    </location>
</feature>
<dbReference type="STRING" id="1120918.SAMN05216249_11246"/>
<evidence type="ECO:0000256" key="4">
    <source>
        <dbReference type="ARBA" id="ARBA00022692"/>
    </source>
</evidence>
<evidence type="ECO:0000256" key="6">
    <source>
        <dbReference type="ARBA" id="ARBA00023136"/>
    </source>
</evidence>
<sequence length="238" mass="26144">MDIKELEEVDYDILENIKVSFRELWKKKWIIILTTILGGLCALVYIGIVGRSTYYTARASVFSAAYGSYEESATGVSAMNAYADIIGSSIVCERAAESLSEYGITSDKLKEMVSAGQIYVAGASTSSREYGYKLQIYASSRSSERAIPIANAMANAFTAELNAFLGQNIIQVMDEASSYSVSEKINVKMYIAIFSAVGLVLSSGIIFVCTFFSPWVRSVEQCEMKEENILGIIPFSKE</sequence>
<dbReference type="InterPro" id="IPR003856">
    <property type="entry name" value="LPS_length_determ_N"/>
</dbReference>
<dbReference type="InterPro" id="IPR050445">
    <property type="entry name" value="Bact_polysacc_biosynth/exp"/>
</dbReference>
<comment type="similarity">
    <text evidence="2">Belongs to the CpsC/CapA family.</text>
</comment>
<gene>
    <name evidence="9" type="ORF">SAMN05216249_11246</name>
</gene>
<dbReference type="Pfam" id="PF02706">
    <property type="entry name" value="Wzz"/>
    <property type="match status" value="1"/>
</dbReference>
<name>A0A1I0Z3Z9_9FIRM</name>
<evidence type="ECO:0000256" key="7">
    <source>
        <dbReference type="SAM" id="Phobius"/>
    </source>
</evidence>
<protein>
    <submittedName>
        <fullName evidence="9">Capsular polysaccharide biosynthesis protein</fullName>
    </submittedName>
</protein>